<gene>
    <name evidence="1" type="ORF">GJV77_13075</name>
</gene>
<organism evidence="1 2">
    <name type="scientific">Myroides pelagicus</name>
    <dbReference type="NCBI Taxonomy" id="270914"/>
    <lineage>
        <taxon>Bacteria</taxon>
        <taxon>Pseudomonadati</taxon>
        <taxon>Bacteroidota</taxon>
        <taxon>Flavobacteriia</taxon>
        <taxon>Flavobacteriales</taxon>
        <taxon>Flavobacteriaceae</taxon>
        <taxon>Myroides</taxon>
    </lineage>
</organism>
<evidence type="ECO:0000313" key="1">
    <source>
        <dbReference type="EMBL" id="MTH30817.1"/>
    </source>
</evidence>
<dbReference type="InterPro" id="IPR036890">
    <property type="entry name" value="HATPase_C_sf"/>
</dbReference>
<dbReference type="GO" id="GO:0005524">
    <property type="term" value="F:ATP binding"/>
    <property type="evidence" value="ECO:0007669"/>
    <property type="project" value="UniProtKB-KW"/>
</dbReference>
<keyword evidence="1" id="KW-0547">Nucleotide-binding</keyword>
<dbReference type="AlphaFoldDB" id="A0A7K1GPN0"/>
<name>A0A7K1GPN0_9FLAO</name>
<dbReference type="EMBL" id="WMJY01000042">
    <property type="protein sequence ID" value="MTH30817.1"/>
    <property type="molecule type" value="Genomic_DNA"/>
</dbReference>
<keyword evidence="2" id="KW-1185">Reference proteome</keyword>
<sequence>MNELFIEVSPNLNNFINSFREIGYTPEIAIADIIDNSISANAKKIEIYALVNPTPIIAIIDDGWGMNKEELIEAMRLSSRGPNDIRDSKDLGKFGLGLKTASFSQCKKLTVVSKKDGEINGYQWDLDFIVDKGEWLLKTISDLESVAYFNEIRDKSAGTLVLLEEIDKIERSDFSNALFKVRNYIALVFHKFIEGSVYNRKVEISLNNNPIKAFNPFNENHLATQNLSEEKIKINEHSFTVQPFILPHHSKLNRDEYELYGTEEGYLKTQGFYLYREHRIIIYGTWWGLHRISDGHKLIRIKIEIPNSMDEHWGIDVKKSRAKPSDVIKNELKRIINPVLEKGSRTYKSRGRKLEDKTITRFWQIIPVNEKIRFSINEEHPLFTELFESLDQSQKERFLFYLKAVQTYLPLDAIQARMQTDPFQIDQKNILKPEEITVIANKLKAKGLTQEFINNLLKTEIFKGIKNILNE</sequence>
<protein>
    <submittedName>
        <fullName evidence="1">ATP-binding protein</fullName>
    </submittedName>
</protein>
<keyword evidence="1" id="KW-0067">ATP-binding</keyword>
<reference evidence="1 2" key="1">
    <citation type="journal article" date="2006" name="Int. J. Syst. Evol. Microbiol.">
        <title>Myroides pelagicus sp. nov., isolated from seawater in Thailand.</title>
        <authorList>
            <person name="Yoon J."/>
            <person name="Maneerat S."/>
            <person name="Kawai F."/>
            <person name="Yokota A."/>
        </authorList>
    </citation>
    <scope>NUCLEOTIDE SEQUENCE [LARGE SCALE GENOMIC DNA]</scope>
    <source>
        <strain evidence="1 2">SM1T</strain>
    </source>
</reference>
<dbReference type="RefSeq" id="WP_155036789.1">
    <property type="nucleotide sequence ID" value="NZ_JBHTIG010000006.1"/>
</dbReference>
<accession>A0A7K1GPN0</accession>
<dbReference type="Pfam" id="PF13589">
    <property type="entry name" value="HATPase_c_3"/>
    <property type="match status" value="1"/>
</dbReference>
<evidence type="ECO:0000313" key="2">
    <source>
        <dbReference type="Proteomes" id="UP000488936"/>
    </source>
</evidence>
<dbReference type="Proteomes" id="UP000488936">
    <property type="component" value="Unassembled WGS sequence"/>
</dbReference>
<proteinExistence type="predicted"/>
<dbReference type="SUPFAM" id="SSF55874">
    <property type="entry name" value="ATPase domain of HSP90 chaperone/DNA topoisomerase II/histidine kinase"/>
    <property type="match status" value="1"/>
</dbReference>
<comment type="caution">
    <text evidence="1">The sequence shown here is derived from an EMBL/GenBank/DDBJ whole genome shotgun (WGS) entry which is preliminary data.</text>
</comment>
<dbReference type="Gene3D" id="3.30.565.10">
    <property type="entry name" value="Histidine kinase-like ATPase, C-terminal domain"/>
    <property type="match status" value="1"/>
</dbReference>
<dbReference type="OrthoDB" id="9813438at2"/>